<evidence type="ECO:0000256" key="2">
    <source>
        <dbReference type="ARBA" id="ARBA00017228"/>
    </source>
</evidence>
<dbReference type="SFLD" id="SFLDS00029">
    <property type="entry name" value="Radical_SAM"/>
    <property type="match status" value="1"/>
</dbReference>
<dbReference type="InterPro" id="IPR007197">
    <property type="entry name" value="rSAM"/>
</dbReference>
<dbReference type="STRING" id="1121316.SAMN02745207_03739"/>
<accession>A0A1M5XKR4</accession>
<evidence type="ECO:0000256" key="6">
    <source>
        <dbReference type="ARBA" id="ARBA00023004"/>
    </source>
</evidence>
<evidence type="ECO:0000313" key="11">
    <source>
        <dbReference type="EMBL" id="SHI00329.1"/>
    </source>
</evidence>
<dbReference type="PANTHER" id="PTHR13932:SF5">
    <property type="entry name" value="RADICAL S-ADENOSYL METHIONINE DOMAIN-CONTAINING PROTEIN 1, MITOCHONDRIAL"/>
    <property type="match status" value="1"/>
</dbReference>
<keyword evidence="5 9" id="KW-0479">Metal-binding</keyword>
<dbReference type="SUPFAM" id="SSF102114">
    <property type="entry name" value="Radical SAM enzymes"/>
    <property type="match status" value="1"/>
</dbReference>
<evidence type="ECO:0000256" key="3">
    <source>
        <dbReference type="ARBA" id="ARBA00022617"/>
    </source>
</evidence>
<dbReference type="Gene3D" id="3.20.20.70">
    <property type="entry name" value="Aldolase class I"/>
    <property type="match status" value="1"/>
</dbReference>
<evidence type="ECO:0000256" key="7">
    <source>
        <dbReference type="ARBA" id="ARBA00023014"/>
    </source>
</evidence>
<dbReference type="PROSITE" id="PS51918">
    <property type="entry name" value="RADICAL_SAM"/>
    <property type="match status" value="1"/>
</dbReference>
<comment type="similarity">
    <text evidence="1">Belongs to the anaerobic coproporphyrinogen-III oxidase family. HemW subfamily.</text>
</comment>
<comment type="function">
    <text evidence="9">Probably acts as a heme chaperone, transferring heme to an unknown acceptor. Binds one molecule of heme per monomer, possibly covalently. Binds 1 [4Fe-4S] cluster. The cluster is coordinated with 3 cysteines and an exchangeable S-adenosyl-L-methionine.</text>
</comment>
<dbReference type="InterPro" id="IPR058240">
    <property type="entry name" value="rSAM_sf"/>
</dbReference>
<keyword evidence="12" id="KW-1185">Reference proteome</keyword>
<keyword evidence="7 9" id="KW-0411">Iron-sulfur</keyword>
<keyword evidence="6 9" id="KW-0408">Iron</keyword>
<evidence type="ECO:0000256" key="9">
    <source>
        <dbReference type="RuleBase" id="RU364116"/>
    </source>
</evidence>
<dbReference type="Pfam" id="PF04055">
    <property type="entry name" value="Radical_SAM"/>
    <property type="match status" value="1"/>
</dbReference>
<dbReference type="SMART" id="SM00729">
    <property type="entry name" value="Elp3"/>
    <property type="match status" value="1"/>
</dbReference>
<name>A0A1M5XKR4_9CLOT</name>
<dbReference type="InterPro" id="IPR013785">
    <property type="entry name" value="Aldolase_TIM"/>
</dbReference>
<dbReference type="SFLD" id="SFLDG01082">
    <property type="entry name" value="B12-binding_domain_containing"/>
    <property type="match status" value="1"/>
</dbReference>
<dbReference type="AlphaFoldDB" id="A0A1M5XKR4"/>
<organism evidence="11 12">
    <name type="scientific">Clostridium grantii DSM 8605</name>
    <dbReference type="NCBI Taxonomy" id="1121316"/>
    <lineage>
        <taxon>Bacteria</taxon>
        <taxon>Bacillati</taxon>
        <taxon>Bacillota</taxon>
        <taxon>Clostridia</taxon>
        <taxon>Eubacteriales</taxon>
        <taxon>Clostridiaceae</taxon>
        <taxon>Clostridium</taxon>
    </lineage>
</organism>
<dbReference type="GO" id="GO:0005737">
    <property type="term" value="C:cytoplasm"/>
    <property type="evidence" value="ECO:0007669"/>
    <property type="project" value="UniProtKB-SubCell"/>
</dbReference>
<dbReference type="RefSeq" id="WP_073340560.1">
    <property type="nucleotide sequence ID" value="NZ_FQXM01000031.1"/>
</dbReference>
<dbReference type="GO" id="GO:0006779">
    <property type="term" value="P:porphyrin-containing compound biosynthetic process"/>
    <property type="evidence" value="ECO:0007669"/>
    <property type="project" value="InterPro"/>
</dbReference>
<dbReference type="SFLD" id="SFLDG01065">
    <property type="entry name" value="anaerobic_coproporphyrinogen-I"/>
    <property type="match status" value="1"/>
</dbReference>
<proteinExistence type="inferred from homology"/>
<reference evidence="11 12" key="1">
    <citation type="submission" date="2016-11" db="EMBL/GenBank/DDBJ databases">
        <authorList>
            <person name="Jaros S."/>
            <person name="Januszkiewicz K."/>
            <person name="Wedrychowicz H."/>
        </authorList>
    </citation>
    <scope>NUCLEOTIDE SEQUENCE [LARGE SCALE GENOMIC DNA]</scope>
    <source>
        <strain evidence="11 12">DSM 8605</strain>
    </source>
</reference>
<dbReference type="InterPro" id="IPR034505">
    <property type="entry name" value="Coproporphyrinogen-III_oxidase"/>
</dbReference>
<dbReference type="CDD" id="cd01335">
    <property type="entry name" value="Radical_SAM"/>
    <property type="match status" value="1"/>
</dbReference>
<keyword evidence="9" id="KW-0004">4Fe-4S</keyword>
<dbReference type="OrthoDB" id="9808022at2"/>
<dbReference type="SFLD" id="SFLDF00288">
    <property type="entry name" value="HemN-like__clustered_with_nucl"/>
    <property type="match status" value="1"/>
</dbReference>
<evidence type="ECO:0000313" key="12">
    <source>
        <dbReference type="Proteomes" id="UP000184447"/>
    </source>
</evidence>
<evidence type="ECO:0000256" key="8">
    <source>
        <dbReference type="ARBA" id="ARBA00023186"/>
    </source>
</evidence>
<evidence type="ECO:0000259" key="10">
    <source>
        <dbReference type="PROSITE" id="PS51918"/>
    </source>
</evidence>
<sequence>MSNKISLYIHIPFCKKKCLYCDFPSYGNMENSMNEYVKVLSEEIKSLEYNKFNTIFIGGGTPTFLLLKEWEVLKESLNYKLIKEPAEFTVEINPGTADKEKLLFLKNMGVNRLSIGLQAWQENLLKNLGRIHSKNEFLELYKNAREIGFDNINIDLMYGLPSQSFENWKETLKEVVLLEPEHISCYSLIIEENTPFYNMYNKGVIKIPSEEEERKMNEFTITYLKEKGYDRYEISNWAKKDKECKHNLVYWELENYIGCGSSAHSYINGSRFSNSDDIKEYMKNFFQLNKNEKYKNSIEADMEEFMFLGLRKIKGISIKKFNEKFKKSIFDIYGNVINKYVENGYLILNEDRIFLSEKGIEISNSIMCEFIIN</sequence>
<dbReference type="PANTHER" id="PTHR13932">
    <property type="entry name" value="COPROPORPHYRINIGEN III OXIDASE"/>
    <property type="match status" value="1"/>
</dbReference>
<comment type="subcellular location">
    <subcellularLocation>
        <location evidence="9">Cytoplasm</location>
    </subcellularLocation>
</comment>
<gene>
    <name evidence="11" type="ORF">SAMN02745207_03739</name>
</gene>
<dbReference type="GO" id="GO:0051539">
    <property type="term" value="F:4 iron, 4 sulfur cluster binding"/>
    <property type="evidence" value="ECO:0007669"/>
    <property type="project" value="UniProtKB-UniRule"/>
</dbReference>
<dbReference type="InterPro" id="IPR006638">
    <property type="entry name" value="Elp3/MiaA/NifB-like_rSAM"/>
</dbReference>
<keyword evidence="9" id="KW-0963">Cytoplasm</keyword>
<dbReference type="EMBL" id="FQXM01000031">
    <property type="protein sequence ID" value="SHI00329.1"/>
    <property type="molecule type" value="Genomic_DNA"/>
</dbReference>
<evidence type="ECO:0000256" key="4">
    <source>
        <dbReference type="ARBA" id="ARBA00022691"/>
    </source>
</evidence>
<keyword evidence="3 9" id="KW-0349">Heme</keyword>
<dbReference type="InterPro" id="IPR004559">
    <property type="entry name" value="HemW-like"/>
</dbReference>
<dbReference type="InterPro" id="IPR010723">
    <property type="entry name" value="HemN_C"/>
</dbReference>
<dbReference type="GO" id="GO:0046872">
    <property type="term" value="F:metal ion binding"/>
    <property type="evidence" value="ECO:0007669"/>
    <property type="project" value="UniProtKB-UniRule"/>
</dbReference>
<protein>
    <recommendedName>
        <fullName evidence="2 9">Heme chaperone HemW</fullName>
    </recommendedName>
</protein>
<feature type="domain" description="Radical SAM core" evidence="10">
    <location>
        <begin position="1"/>
        <end position="230"/>
    </location>
</feature>
<dbReference type="NCBIfam" id="TIGR00539">
    <property type="entry name" value="hemN_rel"/>
    <property type="match status" value="1"/>
</dbReference>
<dbReference type="GO" id="GO:0004109">
    <property type="term" value="F:coproporphyrinogen oxidase activity"/>
    <property type="evidence" value="ECO:0007669"/>
    <property type="project" value="InterPro"/>
</dbReference>
<dbReference type="Proteomes" id="UP000184447">
    <property type="component" value="Unassembled WGS sequence"/>
</dbReference>
<evidence type="ECO:0000256" key="5">
    <source>
        <dbReference type="ARBA" id="ARBA00022723"/>
    </source>
</evidence>
<dbReference type="SFLD" id="SFLDF00562">
    <property type="entry name" value="HemN-like__clustered_with_heat"/>
    <property type="match status" value="1"/>
</dbReference>
<dbReference type="Pfam" id="PF06969">
    <property type="entry name" value="HemN_C"/>
    <property type="match status" value="1"/>
</dbReference>
<evidence type="ECO:0000256" key="1">
    <source>
        <dbReference type="ARBA" id="ARBA00006100"/>
    </source>
</evidence>
<keyword evidence="8 9" id="KW-0143">Chaperone</keyword>
<keyword evidence="4 9" id="KW-0949">S-adenosyl-L-methionine</keyword>